<dbReference type="RefSeq" id="WP_007297985.1">
    <property type="nucleotide sequence ID" value="NC_012520.1"/>
</dbReference>
<reference evidence="1 2" key="1">
    <citation type="submission" date="2009-03" db="EMBL/GenBank/DDBJ databases">
        <title>Comparison of the complete genome sequences of Rhodococcus erythropolis PR4 and Rhodococcus opacus B4.</title>
        <authorList>
            <person name="Takarada H."/>
            <person name="Sekine M."/>
            <person name="Hosoyama A."/>
            <person name="Yamada R."/>
            <person name="Fujisawa T."/>
            <person name="Omata S."/>
            <person name="Shimizu A."/>
            <person name="Tsukatani N."/>
            <person name="Tanikawa S."/>
            <person name="Fujita N."/>
            <person name="Harayama S."/>
        </authorList>
    </citation>
    <scope>NUCLEOTIDE SEQUENCE [LARGE SCALE GENOMIC DNA]</scope>
    <source>
        <strain evidence="1 2">B4</strain>
        <plasmid evidence="1 2">pROB01</plasmid>
    </source>
</reference>
<gene>
    <name evidence="1" type="ordered locus">ROP_pROB01-04490</name>
</gene>
<sequence length="155" mass="16075">MFVLVRHAHAGDKTGWPGRDADRPLSTLGYWQARGLVAALNGIDIRALFASPATRCHQTLLPLAAARGLRIDDHPLLTVGAPPDELLAVLEAPEADGAVFCTHGEVLDALAEFGRAQGSTGVPPAAATAKGGAWIVDRGAGPAPTLRYLAPTPTC</sequence>
<dbReference type="Proteomes" id="UP000002212">
    <property type="component" value="Plasmid pROB01"/>
</dbReference>
<dbReference type="SMART" id="SM00855">
    <property type="entry name" value="PGAM"/>
    <property type="match status" value="1"/>
</dbReference>
<keyword evidence="1" id="KW-0614">Plasmid</keyword>
<dbReference type="InterPro" id="IPR029033">
    <property type="entry name" value="His_PPase_superfam"/>
</dbReference>
<dbReference type="CDD" id="cd07067">
    <property type="entry name" value="HP_PGM_like"/>
    <property type="match status" value="1"/>
</dbReference>
<dbReference type="SUPFAM" id="SSF53254">
    <property type="entry name" value="Phosphoglycerate mutase-like"/>
    <property type="match status" value="1"/>
</dbReference>
<dbReference type="Pfam" id="PF00300">
    <property type="entry name" value="His_Phos_1"/>
    <property type="match status" value="1"/>
</dbReference>
<evidence type="ECO:0000313" key="1">
    <source>
        <dbReference type="EMBL" id="BAH55948.1"/>
    </source>
</evidence>
<dbReference type="KEGG" id="rop:ROP_pROB01-04490"/>
<name>C1BC93_RHOOB</name>
<accession>C1BC93</accession>
<dbReference type="HOGENOM" id="CLU_1694127_0_0_11"/>
<geneLocation type="plasmid" evidence="1 2">
    <name>pROB01</name>
</geneLocation>
<dbReference type="AlphaFoldDB" id="C1BC93"/>
<protein>
    <submittedName>
        <fullName evidence="1">Uncharacterized protein</fullName>
    </submittedName>
</protein>
<organism evidence="1 2">
    <name type="scientific">Rhodococcus opacus (strain B4)</name>
    <dbReference type="NCBI Taxonomy" id="632772"/>
    <lineage>
        <taxon>Bacteria</taxon>
        <taxon>Bacillati</taxon>
        <taxon>Actinomycetota</taxon>
        <taxon>Actinomycetes</taxon>
        <taxon>Mycobacteriales</taxon>
        <taxon>Nocardiaceae</taxon>
        <taxon>Rhodococcus</taxon>
    </lineage>
</organism>
<dbReference type="PATRIC" id="fig|632772.20.peg.8201"/>
<dbReference type="EMBL" id="AP011116">
    <property type="protein sequence ID" value="BAH55948.1"/>
    <property type="molecule type" value="Genomic_DNA"/>
</dbReference>
<dbReference type="Gene3D" id="3.40.50.1240">
    <property type="entry name" value="Phosphoglycerate mutase-like"/>
    <property type="match status" value="1"/>
</dbReference>
<evidence type="ECO:0000313" key="2">
    <source>
        <dbReference type="Proteomes" id="UP000002212"/>
    </source>
</evidence>
<proteinExistence type="predicted"/>
<dbReference type="InterPro" id="IPR013078">
    <property type="entry name" value="His_Pase_superF_clade-1"/>
</dbReference>
<dbReference type="OrthoDB" id="4287477at2"/>